<dbReference type="EMBL" id="JANPWB010000010">
    <property type="protein sequence ID" value="KAJ1144809.1"/>
    <property type="molecule type" value="Genomic_DNA"/>
</dbReference>
<accession>A0AAV7QW97</accession>
<feature type="region of interest" description="Disordered" evidence="1">
    <location>
        <begin position="26"/>
        <end position="45"/>
    </location>
</feature>
<keyword evidence="3" id="KW-1185">Reference proteome</keyword>
<sequence length="138" mass="14944">MRHQDPGAPPPPLGCTEQRRGPCAVDPMFGDAGGAARSGGWEREGSKAVSQRLSSTFQAAVQATRGLRGSHYYQSCKWAPVCVSWVAAHFPEDLTSGSGSYVTILVNCGLILTPWGLDLPATLEYLPQAVFRNRWQLL</sequence>
<protein>
    <submittedName>
        <fullName evidence="2">Uncharacterized protein</fullName>
    </submittedName>
</protein>
<proteinExistence type="predicted"/>
<reference evidence="2" key="1">
    <citation type="journal article" date="2022" name="bioRxiv">
        <title>Sequencing and chromosome-scale assembly of the giantPleurodeles waltlgenome.</title>
        <authorList>
            <person name="Brown T."/>
            <person name="Elewa A."/>
            <person name="Iarovenko S."/>
            <person name="Subramanian E."/>
            <person name="Araus A.J."/>
            <person name="Petzold A."/>
            <person name="Susuki M."/>
            <person name="Suzuki K.-i.T."/>
            <person name="Hayashi T."/>
            <person name="Toyoda A."/>
            <person name="Oliveira C."/>
            <person name="Osipova E."/>
            <person name="Leigh N.D."/>
            <person name="Simon A."/>
            <person name="Yun M.H."/>
        </authorList>
    </citation>
    <scope>NUCLEOTIDE SEQUENCE</scope>
    <source>
        <strain evidence="2">20211129_DDA</strain>
        <tissue evidence="2">Liver</tissue>
    </source>
</reference>
<name>A0AAV7QW97_PLEWA</name>
<gene>
    <name evidence="2" type="ORF">NDU88_011104</name>
</gene>
<organism evidence="2 3">
    <name type="scientific">Pleurodeles waltl</name>
    <name type="common">Iberian ribbed newt</name>
    <dbReference type="NCBI Taxonomy" id="8319"/>
    <lineage>
        <taxon>Eukaryota</taxon>
        <taxon>Metazoa</taxon>
        <taxon>Chordata</taxon>
        <taxon>Craniata</taxon>
        <taxon>Vertebrata</taxon>
        <taxon>Euteleostomi</taxon>
        <taxon>Amphibia</taxon>
        <taxon>Batrachia</taxon>
        <taxon>Caudata</taxon>
        <taxon>Salamandroidea</taxon>
        <taxon>Salamandridae</taxon>
        <taxon>Pleurodelinae</taxon>
        <taxon>Pleurodeles</taxon>
    </lineage>
</organism>
<evidence type="ECO:0000256" key="1">
    <source>
        <dbReference type="SAM" id="MobiDB-lite"/>
    </source>
</evidence>
<dbReference type="AlphaFoldDB" id="A0AAV7QW97"/>
<dbReference type="Proteomes" id="UP001066276">
    <property type="component" value="Chromosome 6"/>
</dbReference>
<evidence type="ECO:0000313" key="2">
    <source>
        <dbReference type="EMBL" id="KAJ1144809.1"/>
    </source>
</evidence>
<comment type="caution">
    <text evidence="2">The sequence shown here is derived from an EMBL/GenBank/DDBJ whole genome shotgun (WGS) entry which is preliminary data.</text>
</comment>
<evidence type="ECO:0000313" key="3">
    <source>
        <dbReference type="Proteomes" id="UP001066276"/>
    </source>
</evidence>